<dbReference type="PRINTS" id="PR00507">
    <property type="entry name" value="N12N6MTFRASE"/>
</dbReference>
<dbReference type="Gene3D" id="3.40.50.150">
    <property type="entry name" value="Vaccinia Virus protein VP39"/>
    <property type="match status" value="1"/>
</dbReference>
<dbReference type="GO" id="GO:0070043">
    <property type="term" value="F:rRNA (guanine-N7-)-methyltransferase activity"/>
    <property type="evidence" value="ECO:0007669"/>
    <property type="project" value="TreeGrafter"/>
</dbReference>
<dbReference type="AlphaFoldDB" id="A0A2S6I638"/>
<organism evidence="5 6">
    <name type="scientific">Neolewinella xylanilytica</name>
    <dbReference type="NCBI Taxonomy" id="1514080"/>
    <lineage>
        <taxon>Bacteria</taxon>
        <taxon>Pseudomonadati</taxon>
        <taxon>Bacteroidota</taxon>
        <taxon>Saprospiria</taxon>
        <taxon>Saprospirales</taxon>
        <taxon>Lewinellaceae</taxon>
        <taxon>Neolewinella</taxon>
    </lineage>
</organism>
<dbReference type="Pfam" id="PF02926">
    <property type="entry name" value="THUMP"/>
    <property type="match status" value="1"/>
</dbReference>
<proteinExistence type="predicted"/>
<dbReference type="SMART" id="SM00981">
    <property type="entry name" value="THUMP"/>
    <property type="match status" value="1"/>
</dbReference>
<evidence type="ECO:0000259" key="4">
    <source>
        <dbReference type="PROSITE" id="PS51165"/>
    </source>
</evidence>
<protein>
    <submittedName>
        <fullName evidence="5">Putative N6-adenine-specific DNA methylase</fullName>
    </submittedName>
</protein>
<reference evidence="5 6" key="1">
    <citation type="submission" date="2018-02" db="EMBL/GenBank/DDBJ databases">
        <title>Genomic Encyclopedia of Archaeal and Bacterial Type Strains, Phase II (KMG-II): from individual species to whole genera.</title>
        <authorList>
            <person name="Goeker M."/>
        </authorList>
    </citation>
    <scope>NUCLEOTIDE SEQUENCE [LARGE SCALE GENOMIC DNA]</scope>
    <source>
        <strain evidence="5 6">DSM 29526</strain>
    </source>
</reference>
<dbReference type="SUPFAM" id="SSF53335">
    <property type="entry name" value="S-adenosyl-L-methionine-dependent methyltransferases"/>
    <property type="match status" value="1"/>
</dbReference>
<sequence length="386" mass="42809">MSDSLTLAFPTLAGLEDVLAAEVRELGAEDVEVGRRVVTARGTMETVYRANLELRTALRVLINIDSFTVNNEQELYDRLRANNWRKYLLPEGTLIVDVVDPGRWFRNTHFIAQLTKDAVVDQFRDKYGTRPGVDKDAPDLRIHLRITGRGETLLSVDSSGDGLHRRGYRRRTGEAPINEVLAAGLLQMAGYTGDQVLVDPMCGSGTFLVEAATLATRRPPGLLREFGFQRWPDFDLPAYSAVRQAALDRIRPAPYPILGSDIDGLAVAVTRATVERAKVDGCVELRQAAFGELAPPSVRNDPDVARLIVTNPPYEMRMETGDIEGFYREIGDTLKSNWAGYTAWLISANPAAVKSVGLRSSRKIPVMNGPVEARFVKYELYRGSKD</sequence>
<dbReference type="InterPro" id="IPR002052">
    <property type="entry name" value="DNA_methylase_N6_adenine_CS"/>
</dbReference>
<dbReference type="GO" id="GO:0003723">
    <property type="term" value="F:RNA binding"/>
    <property type="evidence" value="ECO:0007669"/>
    <property type="project" value="UniProtKB-UniRule"/>
</dbReference>
<keyword evidence="6" id="KW-1185">Reference proteome</keyword>
<dbReference type="InterPro" id="IPR000241">
    <property type="entry name" value="RlmKL-like_Mtase"/>
</dbReference>
<dbReference type="OrthoDB" id="9809404at2"/>
<evidence type="ECO:0000313" key="6">
    <source>
        <dbReference type="Proteomes" id="UP000237662"/>
    </source>
</evidence>
<name>A0A2S6I638_9BACT</name>
<dbReference type="InterPro" id="IPR054170">
    <property type="entry name" value="RlmL_1st"/>
</dbReference>
<keyword evidence="3" id="KW-0694">RNA-binding</keyword>
<dbReference type="PANTHER" id="PTHR47313">
    <property type="entry name" value="RIBOSOMAL RNA LARGE SUBUNIT METHYLTRANSFERASE K/L"/>
    <property type="match status" value="1"/>
</dbReference>
<feature type="domain" description="THUMP" evidence="4">
    <location>
        <begin position="46"/>
        <end position="158"/>
    </location>
</feature>
<dbReference type="InterPro" id="IPR029063">
    <property type="entry name" value="SAM-dependent_MTases_sf"/>
</dbReference>
<evidence type="ECO:0000256" key="2">
    <source>
        <dbReference type="ARBA" id="ARBA00022679"/>
    </source>
</evidence>
<dbReference type="InterPro" id="IPR004114">
    <property type="entry name" value="THUMP_dom"/>
</dbReference>
<dbReference type="GO" id="GO:0008990">
    <property type="term" value="F:rRNA (guanine-N2-)-methyltransferase activity"/>
    <property type="evidence" value="ECO:0007669"/>
    <property type="project" value="TreeGrafter"/>
</dbReference>
<accession>A0A2S6I638</accession>
<comment type="caution">
    <text evidence="5">The sequence shown here is derived from an EMBL/GenBank/DDBJ whole genome shotgun (WGS) entry which is preliminary data.</text>
</comment>
<gene>
    <name evidence="5" type="ORF">CLV84_3540</name>
</gene>
<evidence type="ECO:0000256" key="1">
    <source>
        <dbReference type="ARBA" id="ARBA00022603"/>
    </source>
</evidence>
<dbReference type="RefSeq" id="WP_104421030.1">
    <property type="nucleotide sequence ID" value="NZ_PTJC01000006.1"/>
</dbReference>
<keyword evidence="1 5" id="KW-0489">Methyltransferase</keyword>
<dbReference type="CDD" id="cd11715">
    <property type="entry name" value="THUMP_AdoMetMT"/>
    <property type="match status" value="1"/>
</dbReference>
<dbReference type="Pfam" id="PF01170">
    <property type="entry name" value="UPF0020"/>
    <property type="match status" value="1"/>
</dbReference>
<dbReference type="Proteomes" id="UP000237662">
    <property type="component" value="Unassembled WGS sequence"/>
</dbReference>
<dbReference type="PANTHER" id="PTHR47313:SF1">
    <property type="entry name" value="RIBOSOMAL RNA LARGE SUBUNIT METHYLTRANSFERASE K_L"/>
    <property type="match status" value="1"/>
</dbReference>
<dbReference type="Gene3D" id="3.30.2130.30">
    <property type="match status" value="1"/>
</dbReference>
<evidence type="ECO:0000313" key="5">
    <source>
        <dbReference type="EMBL" id="PPK86605.1"/>
    </source>
</evidence>
<dbReference type="PROSITE" id="PS51165">
    <property type="entry name" value="THUMP"/>
    <property type="match status" value="1"/>
</dbReference>
<dbReference type="PROSITE" id="PS00092">
    <property type="entry name" value="N6_MTASE"/>
    <property type="match status" value="1"/>
</dbReference>
<evidence type="ECO:0000256" key="3">
    <source>
        <dbReference type="PROSITE-ProRule" id="PRU00529"/>
    </source>
</evidence>
<dbReference type="Pfam" id="PF22020">
    <property type="entry name" value="RlmL_1st"/>
    <property type="match status" value="1"/>
</dbReference>
<dbReference type="EMBL" id="PTJC01000006">
    <property type="protein sequence ID" value="PPK86605.1"/>
    <property type="molecule type" value="Genomic_DNA"/>
</dbReference>
<keyword evidence="2" id="KW-0808">Transferase</keyword>